<gene>
    <name evidence="1" type="ORF">LshimejAT787_0606390</name>
</gene>
<accession>A0A9P3UNM4</accession>
<protein>
    <submittedName>
        <fullName evidence="1">Uncharacterized protein</fullName>
    </submittedName>
</protein>
<sequence length="82" mass="9575">MPRSIRTSPPLIRLAAVNSTSCYDPPQFVSWTPILPEYHCFKPNTTLDQPSFRRLIDYRPARVQQWTLLEASHLILYPHPVE</sequence>
<organism evidence="1 2">
    <name type="scientific">Lyophyllum shimeji</name>
    <name type="common">Hon-shimeji</name>
    <name type="synonym">Tricholoma shimeji</name>
    <dbReference type="NCBI Taxonomy" id="47721"/>
    <lineage>
        <taxon>Eukaryota</taxon>
        <taxon>Fungi</taxon>
        <taxon>Dikarya</taxon>
        <taxon>Basidiomycota</taxon>
        <taxon>Agaricomycotina</taxon>
        <taxon>Agaricomycetes</taxon>
        <taxon>Agaricomycetidae</taxon>
        <taxon>Agaricales</taxon>
        <taxon>Tricholomatineae</taxon>
        <taxon>Lyophyllaceae</taxon>
        <taxon>Lyophyllum</taxon>
    </lineage>
</organism>
<dbReference type="Proteomes" id="UP001063166">
    <property type="component" value="Unassembled WGS sequence"/>
</dbReference>
<proteinExistence type="predicted"/>
<comment type="caution">
    <text evidence="1">The sequence shown here is derived from an EMBL/GenBank/DDBJ whole genome shotgun (WGS) entry which is preliminary data.</text>
</comment>
<keyword evidence="2" id="KW-1185">Reference proteome</keyword>
<evidence type="ECO:0000313" key="2">
    <source>
        <dbReference type="Proteomes" id="UP001063166"/>
    </source>
</evidence>
<reference evidence="1" key="1">
    <citation type="submission" date="2022-07" db="EMBL/GenBank/DDBJ databases">
        <title>The genome of Lyophyllum shimeji provides insight into the initial evolution of ectomycorrhizal fungal genome.</title>
        <authorList>
            <person name="Kobayashi Y."/>
            <person name="Shibata T."/>
            <person name="Hirakawa H."/>
            <person name="Shigenobu S."/>
            <person name="Nishiyama T."/>
            <person name="Yamada A."/>
            <person name="Hasebe M."/>
            <person name="Kawaguchi M."/>
        </authorList>
    </citation>
    <scope>NUCLEOTIDE SEQUENCE</scope>
    <source>
        <strain evidence="1">AT787</strain>
    </source>
</reference>
<evidence type="ECO:0000313" key="1">
    <source>
        <dbReference type="EMBL" id="GLB39477.1"/>
    </source>
</evidence>
<dbReference type="EMBL" id="BRPK01000006">
    <property type="protein sequence ID" value="GLB39477.1"/>
    <property type="molecule type" value="Genomic_DNA"/>
</dbReference>
<name>A0A9P3UNM4_LYOSH</name>
<dbReference type="AlphaFoldDB" id="A0A9P3UNM4"/>